<dbReference type="SUPFAM" id="SSF53474">
    <property type="entry name" value="alpha/beta-Hydrolases"/>
    <property type="match status" value="1"/>
</dbReference>
<dbReference type="InterPro" id="IPR050583">
    <property type="entry name" value="Mycobacterial_A85_antigen"/>
</dbReference>
<evidence type="ECO:0000313" key="2">
    <source>
        <dbReference type="EMBL" id="OYX36100.1"/>
    </source>
</evidence>
<keyword evidence="1" id="KW-0732">Signal</keyword>
<proteinExistence type="predicted"/>
<dbReference type="InterPro" id="IPR029058">
    <property type="entry name" value="AB_hydrolase_fold"/>
</dbReference>
<dbReference type="PANTHER" id="PTHR48098:SF6">
    <property type="entry name" value="FERRI-BACILLIBACTIN ESTERASE BESA"/>
    <property type="match status" value="1"/>
</dbReference>
<evidence type="ECO:0000313" key="3">
    <source>
        <dbReference type="Proteomes" id="UP000215595"/>
    </source>
</evidence>
<dbReference type="Pfam" id="PF00756">
    <property type="entry name" value="Esterase"/>
    <property type="match status" value="1"/>
</dbReference>
<dbReference type="InterPro" id="IPR000801">
    <property type="entry name" value="Esterase-like"/>
</dbReference>
<dbReference type="EMBL" id="NCEB01000001">
    <property type="protein sequence ID" value="OYX36100.1"/>
    <property type="molecule type" value="Genomic_DNA"/>
</dbReference>
<protein>
    <submittedName>
        <fullName evidence="2">Esterase</fullName>
    </submittedName>
</protein>
<dbReference type="Proteomes" id="UP000215595">
    <property type="component" value="Unassembled WGS sequence"/>
</dbReference>
<sequence length="276" mass="29473">MRFAALLLSVAALFGAVPALAQTPTPTPIVIGQSYVLPSEVMGQPREINVWLPPGHSEDGRRYPVLYVLDGGQAQDFHHISGLGQLGTVNGSTRDVIVVGVASVDRRNELALRSSNPEIVATYPTQGDSARFRRFLADEVIPFVEATFPTDDTTVLMGESLAGLFVVETALKTPALFDTYVAISPSLWWDDGALAGEASALLAAHPPGPRTLLLSIADEGGEMQTAMDALVDALRSSAPADLTWAYDPRPTESHATIYHGAALDAFRRVFPAPTQP</sequence>
<dbReference type="PANTHER" id="PTHR48098">
    <property type="entry name" value="ENTEROCHELIN ESTERASE-RELATED"/>
    <property type="match status" value="1"/>
</dbReference>
<dbReference type="Gene3D" id="3.40.50.1820">
    <property type="entry name" value="alpha/beta hydrolase"/>
    <property type="match status" value="1"/>
</dbReference>
<feature type="signal peptide" evidence="1">
    <location>
        <begin position="1"/>
        <end position="21"/>
    </location>
</feature>
<comment type="caution">
    <text evidence="2">The sequence shown here is derived from an EMBL/GenBank/DDBJ whole genome shotgun (WGS) entry which is preliminary data.</text>
</comment>
<accession>A0A258FU18</accession>
<feature type="chain" id="PRO_5012378372" evidence="1">
    <location>
        <begin position="22"/>
        <end position="276"/>
    </location>
</feature>
<dbReference type="AlphaFoldDB" id="A0A258FU18"/>
<name>A0A258FU18_9CAUL</name>
<organism evidence="2 3">
    <name type="scientific">Brevundimonas subvibrioides</name>
    <dbReference type="NCBI Taxonomy" id="74313"/>
    <lineage>
        <taxon>Bacteria</taxon>
        <taxon>Pseudomonadati</taxon>
        <taxon>Pseudomonadota</taxon>
        <taxon>Alphaproteobacteria</taxon>
        <taxon>Caulobacterales</taxon>
        <taxon>Caulobacteraceae</taxon>
        <taxon>Brevundimonas</taxon>
    </lineage>
</organism>
<gene>
    <name evidence="2" type="ORF">B7Z01_00125</name>
</gene>
<evidence type="ECO:0000256" key="1">
    <source>
        <dbReference type="SAM" id="SignalP"/>
    </source>
</evidence>
<reference evidence="2 3" key="1">
    <citation type="submission" date="2017-03" db="EMBL/GenBank/DDBJ databases">
        <title>Lifting the veil on microbial sulfur biogeochemistry in mining wastewaters.</title>
        <authorList>
            <person name="Kantor R.S."/>
            <person name="Colenbrander Nelson T."/>
            <person name="Marshall S."/>
            <person name="Bennett D."/>
            <person name="Apte S."/>
            <person name="Camacho D."/>
            <person name="Thomas B.C."/>
            <person name="Warren L.A."/>
            <person name="Banfield J.F."/>
        </authorList>
    </citation>
    <scope>NUCLEOTIDE SEQUENCE [LARGE SCALE GENOMIC DNA]</scope>
    <source>
        <strain evidence="2">32-69-9</strain>
    </source>
</reference>